<gene>
    <name evidence="2" type="ORF">GLE_3825</name>
</gene>
<dbReference type="OrthoDB" id="6028342at2"/>
<sequence>MPRNAERLLLLAAACVAAIALPAGMPARAAVQSDAASRQSATSLDASVEVPVAAAHALSQGAKFSVTAIQASGNAVAVTVSAVGAGTSLVVKLSAEQARDLGLSVGASVAITAVAAGWLISDAAGHVFCFVPDERARRHVHSRKLS</sequence>
<feature type="signal peptide" evidence="1">
    <location>
        <begin position="1"/>
        <end position="29"/>
    </location>
</feature>
<protein>
    <recommendedName>
        <fullName evidence="4">TOBE domain-containing protein</fullName>
    </recommendedName>
</protein>
<dbReference type="KEGG" id="lez:GLE_3825"/>
<feature type="chain" id="PRO_5006594906" description="TOBE domain-containing protein" evidence="1">
    <location>
        <begin position="30"/>
        <end position="146"/>
    </location>
</feature>
<name>A0A0S2DKU1_LYSEN</name>
<dbReference type="PATRIC" id="fig|69.6.peg.3767"/>
<evidence type="ECO:0000256" key="1">
    <source>
        <dbReference type="SAM" id="SignalP"/>
    </source>
</evidence>
<organism evidence="2 3">
    <name type="scientific">Lysobacter enzymogenes</name>
    <dbReference type="NCBI Taxonomy" id="69"/>
    <lineage>
        <taxon>Bacteria</taxon>
        <taxon>Pseudomonadati</taxon>
        <taxon>Pseudomonadota</taxon>
        <taxon>Gammaproteobacteria</taxon>
        <taxon>Lysobacterales</taxon>
        <taxon>Lysobacteraceae</taxon>
        <taxon>Lysobacter</taxon>
    </lineage>
</organism>
<dbReference type="Proteomes" id="UP000061569">
    <property type="component" value="Chromosome"/>
</dbReference>
<dbReference type="AlphaFoldDB" id="A0A0S2DKU1"/>
<evidence type="ECO:0008006" key="4">
    <source>
        <dbReference type="Google" id="ProtNLM"/>
    </source>
</evidence>
<keyword evidence="1" id="KW-0732">Signal</keyword>
<proteinExistence type="predicted"/>
<evidence type="ECO:0000313" key="3">
    <source>
        <dbReference type="Proteomes" id="UP000061569"/>
    </source>
</evidence>
<accession>A0A0S2DKU1</accession>
<dbReference type="EMBL" id="CP013140">
    <property type="protein sequence ID" value="ALN59168.1"/>
    <property type="molecule type" value="Genomic_DNA"/>
</dbReference>
<dbReference type="STRING" id="69.GLE_3825"/>
<evidence type="ECO:0000313" key="2">
    <source>
        <dbReference type="EMBL" id="ALN59168.1"/>
    </source>
</evidence>
<reference evidence="2 3" key="1">
    <citation type="submission" date="2015-11" db="EMBL/GenBank/DDBJ databases">
        <title>Genome sequences of Lysobacter enzymogenes strain C3 and Lysobacter antibioticus ATCC 29479.</title>
        <authorList>
            <person name="Kobayashi D.Y."/>
        </authorList>
    </citation>
    <scope>NUCLEOTIDE SEQUENCE [LARGE SCALE GENOMIC DNA]</scope>
    <source>
        <strain evidence="2 3">C3</strain>
    </source>
</reference>